<feature type="compositionally biased region" description="Basic and acidic residues" evidence="1">
    <location>
        <begin position="259"/>
        <end position="275"/>
    </location>
</feature>
<gene>
    <name evidence="2" type="ORF">ENUP19_0004G0018</name>
</gene>
<reference evidence="2 3" key="1">
    <citation type="journal article" date="2019" name="PLoS Negl. Trop. Dis.">
        <title>Whole genome sequencing of Entamoeba nuttalli reveals mammalian host-related molecular signatures and a novel octapeptide-repeat surface protein.</title>
        <authorList>
            <person name="Tanaka M."/>
            <person name="Makiuchi T."/>
            <person name="Komiyama T."/>
            <person name="Shiina T."/>
            <person name="Osaki K."/>
            <person name="Tachibana H."/>
        </authorList>
    </citation>
    <scope>NUCLEOTIDE SEQUENCE [LARGE SCALE GENOMIC DNA]</scope>
    <source>
        <strain evidence="2 3">P19-061405</strain>
    </source>
</reference>
<organism evidence="2 3">
    <name type="scientific">Entamoeba nuttalli</name>
    <dbReference type="NCBI Taxonomy" id="412467"/>
    <lineage>
        <taxon>Eukaryota</taxon>
        <taxon>Amoebozoa</taxon>
        <taxon>Evosea</taxon>
        <taxon>Archamoebae</taxon>
        <taxon>Mastigamoebida</taxon>
        <taxon>Entamoebidae</taxon>
        <taxon>Entamoeba</taxon>
    </lineage>
</organism>
<feature type="region of interest" description="Disordered" evidence="1">
    <location>
        <begin position="178"/>
        <end position="213"/>
    </location>
</feature>
<accession>A0ABQ0D7G6</accession>
<evidence type="ECO:0000313" key="3">
    <source>
        <dbReference type="Proteomes" id="UP001628156"/>
    </source>
</evidence>
<evidence type="ECO:0008006" key="4">
    <source>
        <dbReference type="Google" id="ProtNLM"/>
    </source>
</evidence>
<comment type="caution">
    <text evidence="2">The sequence shown here is derived from an EMBL/GenBank/DDBJ whole genome shotgun (WGS) entry which is preliminary data.</text>
</comment>
<keyword evidence="3" id="KW-1185">Reference proteome</keyword>
<protein>
    <recommendedName>
        <fullName evidence="4">Trichohyalin</fullName>
    </recommendedName>
</protein>
<dbReference type="EMBL" id="BAAFRS010000004">
    <property type="protein sequence ID" value="GAB1218790.1"/>
    <property type="molecule type" value="Genomic_DNA"/>
</dbReference>
<evidence type="ECO:0000256" key="1">
    <source>
        <dbReference type="SAM" id="MobiDB-lite"/>
    </source>
</evidence>
<feature type="compositionally biased region" description="Basic and acidic residues" evidence="1">
    <location>
        <begin position="178"/>
        <end position="191"/>
    </location>
</feature>
<sequence length="288" mass="35409">MIEIQNQEYWKKLFEEEIQILTPQEVEEIKNTKIKEYTSSTIWRRWYFLAREKTKTIRMEEETISMTMEEDNNQYNPIEIKDNRIYNNYVMSIESEEDDDKDSTRVEAMLAEEKKRLEEEKKRLAEEKKRLEEEEKRLAEEKKRLVEEEKRLAEEKKRLVEEEKRLVEEEKRLAEEKKRFTKEEKKRLTKGEKKRFTKEENKRLVEKEEENNKKEKRIKEIEEKVEEDMKEKEEMKKEIQIKDQTIKKLTKDIMALKKKHENEMSTKNHECDKKYSNSMLNLKGKGLK</sequence>
<name>A0ABQ0D7G6_9EUKA</name>
<dbReference type="Proteomes" id="UP001628156">
    <property type="component" value="Unassembled WGS sequence"/>
</dbReference>
<feature type="compositionally biased region" description="Basic and acidic residues" evidence="1">
    <location>
        <begin position="197"/>
        <end position="213"/>
    </location>
</feature>
<evidence type="ECO:0000313" key="2">
    <source>
        <dbReference type="EMBL" id="GAB1218790.1"/>
    </source>
</evidence>
<feature type="region of interest" description="Disordered" evidence="1">
    <location>
        <begin position="259"/>
        <end position="288"/>
    </location>
</feature>
<proteinExistence type="predicted"/>